<evidence type="ECO:0000313" key="3">
    <source>
        <dbReference type="EMBL" id="KAK4150919.1"/>
    </source>
</evidence>
<dbReference type="AlphaFoldDB" id="A0AAN6VGZ4"/>
<evidence type="ECO:0000313" key="4">
    <source>
        <dbReference type="Proteomes" id="UP001302745"/>
    </source>
</evidence>
<reference evidence="3" key="2">
    <citation type="submission" date="2023-05" db="EMBL/GenBank/DDBJ databases">
        <authorList>
            <consortium name="Lawrence Berkeley National Laboratory"/>
            <person name="Steindorff A."/>
            <person name="Hensen N."/>
            <person name="Bonometti L."/>
            <person name="Westerberg I."/>
            <person name="Brannstrom I.O."/>
            <person name="Guillou S."/>
            <person name="Cros-Aarteil S."/>
            <person name="Calhoun S."/>
            <person name="Haridas S."/>
            <person name="Kuo A."/>
            <person name="Mondo S."/>
            <person name="Pangilinan J."/>
            <person name="Riley R."/>
            <person name="Labutti K."/>
            <person name="Andreopoulos B."/>
            <person name="Lipzen A."/>
            <person name="Chen C."/>
            <person name="Yanf M."/>
            <person name="Daum C."/>
            <person name="Ng V."/>
            <person name="Clum A."/>
            <person name="Ohm R."/>
            <person name="Martin F."/>
            <person name="Silar P."/>
            <person name="Natvig D."/>
            <person name="Lalanne C."/>
            <person name="Gautier V."/>
            <person name="Ament-Velasquez S.L."/>
            <person name="Kruys A."/>
            <person name="Hutchinson M.I."/>
            <person name="Powell A.J."/>
            <person name="Barry K."/>
            <person name="Miller A.N."/>
            <person name="Grigoriev I.V."/>
            <person name="Debuchy R."/>
            <person name="Gladieux P."/>
            <person name="Thoren M.H."/>
            <person name="Johannesson H."/>
        </authorList>
    </citation>
    <scope>NUCLEOTIDE SEQUENCE</scope>
    <source>
        <strain evidence="3">CBS 538.74</strain>
    </source>
</reference>
<feature type="compositionally biased region" description="Low complexity" evidence="1">
    <location>
        <begin position="175"/>
        <end position="189"/>
    </location>
</feature>
<gene>
    <name evidence="3" type="ORF">C8A00DRAFT_36453</name>
</gene>
<feature type="compositionally biased region" description="Low complexity" evidence="1">
    <location>
        <begin position="200"/>
        <end position="229"/>
    </location>
</feature>
<evidence type="ECO:0000259" key="2">
    <source>
        <dbReference type="Pfam" id="PF23155"/>
    </source>
</evidence>
<keyword evidence="4" id="KW-1185">Reference proteome</keyword>
<feature type="domain" description="DUF7053" evidence="2">
    <location>
        <begin position="3"/>
        <end position="169"/>
    </location>
</feature>
<accession>A0AAN6VGZ4</accession>
<dbReference type="InterPro" id="IPR055481">
    <property type="entry name" value="DUF7053"/>
</dbReference>
<proteinExistence type="predicted"/>
<feature type="region of interest" description="Disordered" evidence="1">
    <location>
        <begin position="351"/>
        <end position="375"/>
    </location>
</feature>
<comment type="caution">
    <text evidence="3">The sequence shown here is derived from an EMBL/GenBank/DDBJ whole genome shotgun (WGS) entry which is preliminary data.</text>
</comment>
<dbReference type="Proteomes" id="UP001302745">
    <property type="component" value="Unassembled WGS sequence"/>
</dbReference>
<evidence type="ECO:0000256" key="1">
    <source>
        <dbReference type="SAM" id="MobiDB-lite"/>
    </source>
</evidence>
<dbReference type="PANTHER" id="PTHR38117:SF2">
    <property type="entry name" value="NACHT AND WD40 DOMAIN PROTEIN"/>
    <property type="match status" value="1"/>
</dbReference>
<protein>
    <recommendedName>
        <fullName evidence="2">DUF7053 domain-containing protein</fullName>
    </recommendedName>
</protein>
<sequence length="520" mass="55561">MTKRTAFTTITPLPAGVTRKIVLDFLHDHEEMIDLNPLVKERHPIPTPPHASPDEQQCQWYSLTDKISYLPGVAGDVTYTCAFNDLPTGIQTHCYAPAGLTIRNKWSVGGSVPGELSPPIELGVSAPPAGLYLREDIDMRCNVIMTSFVKKTLKKSHAALVDRLKIKAEIASINSHNRSNRNSGSSVVSPEPNRVPATESSAPSSIGSISSSHYSHLSSSAPTSRPSSAASSVASAASSVSNYSVQSSPMWSPAPSSLGTSPALSAMSPPAAYNHSSHQYKLGEYVAQPRQQFVTPQPAAATIPVPVPETPFLRQQQPAAVPEQATIPVPVPETPFLRQQQPDWLLRTSAPLPPPQQQQPDWPLKIQRPAPPQRPQSHLFIQAYRPPPGRYIPPAEAPPRSNNNPIITVSGARLSDDALWQALGGGPILAAAAAGARSGRVVSGGKSHVRAQSQQHQLSHPDYPQMSPYHCYGDDNENDSSGVGVVGLGVVSRGRPVSMPSPARSPLVATMNGPFVADLK</sequence>
<feature type="region of interest" description="Disordered" evidence="1">
    <location>
        <begin position="175"/>
        <end position="229"/>
    </location>
</feature>
<dbReference type="EMBL" id="MU857043">
    <property type="protein sequence ID" value="KAK4150919.1"/>
    <property type="molecule type" value="Genomic_DNA"/>
</dbReference>
<organism evidence="3 4">
    <name type="scientific">Chaetomidium leptoderma</name>
    <dbReference type="NCBI Taxonomy" id="669021"/>
    <lineage>
        <taxon>Eukaryota</taxon>
        <taxon>Fungi</taxon>
        <taxon>Dikarya</taxon>
        <taxon>Ascomycota</taxon>
        <taxon>Pezizomycotina</taxon>
        <taxon>Sordariomycetes</taxon>
        <taxon>Sordariomycetidae</taxon>
        <taxon>Sordariales</taxon>
        <taxon>Chaetomiaceae</taxon>
        <taxon>Chaetomidium</taxon>
    </lineage>
</organism>
<feature type="region of interest" description="Disordered" evidence="1">
    <location>
        <begin position="244"/>
        <end position="263"/>
    </location>
</feature>
<reference evidence="3" key="1">
    <citation type="journal article" date="2023" name="Mol. Phylogenet. Evol.">
        <title>Genome-scale phylogeny and comparative genomics of the fungal order Sordariales.</title>
        <authorList>
            <person name="Hensen N."/>
            <person name="Bonometti L."/>
            <person name="Westerberg I."/>
            <person name="Brannstrom I.O."/>
            <person name="Guillou S."/>
            <person name="Cros-Aarteil S."/>
            <person name="Calhoun S."/>
            <person name="Haridas S."/>
            <person name="Kuo A."/>
            <person name="Mondo S."/>
            <person name="Pangilinan J."/>
            <person name="Riley R."/>
            <person name="LaButti K."/>
            <person name="Andreopoulos B."/>
            <person name="Lipzen A."/>
            <person name="Chen C."/>
            <person name="Yan M."/>
            <person name="Daum C."/>
            <person name="Ng V."/>
            <person name="Clum A."/>
            <person name="Steindorff A."/>
            <person name="Ohm R.A."/>
            <person name="Martin F."/>
            <person name="Silar P."/>
            <person name="Natvig D.O."/>
            <person name="Lalanne C."/>
            <person name="Gautier V."/>
            <person name="Ament-Velasquez S.L."/>
            <person name="Kruys A."/>
            <person name="Hutchinson M.I."/>
            <person name="Powell A.J."/>
            <person name="Barry K."/>
            <person name="Miller A.N."/>
            <person name="Grigoriev I.V."/>
            <person name="Debuchy R."/>
            <person name="Gladieux P."/>
            <person name="Hiltunen Thoren M."/>
            <person name="Johannesson H."/>
        </authorList>
    </citation>
    <scope>NUCLEOTIDE SEQUENCE</scope>
    <source>
        <strain evidence="3">CBS 538.74</strain>
    </source>
</reference>
<dbReference type="PANTHER" id="PTHR38117">
    <property type="entry name" value="NACHT AND WD40 DOMAIN PROTEIN"/>
    <property type="match status" value="1"/>
</dbReference>
<name>A0AAN6VGZ4_9PEZI</name>
<dbReference type="Pfam" id="PF23155">
    <property type="entry name" value="DUF7053"/>
    <property type="match status" value="1"/>
</dbReference>